<keyword evidence="7 8" id="KW-0544">Nucleosome core</keyword>
<evidence type="ECO:0000256" key="2">
    <source>
        <dbReference type="ARBA" id="ARBA00004286"/>
    </source>
</evidence>
<comment type="caution">
    <text evidence="10">The sequence shown here is derived from an EMBL/GenBank/DDBJ whole genome shotgun (WGS) entry which is preliminary data.</text>
</comment>
<dbReference type="Proteomes" id="UP001642360">
    <property type="component" value="Unassembled WGS sequence"/>
</dbReference>
<dbReference type="InterPro" id="IPR001951">
    <property type="entry name" value="Histone_H4"/>
</dbReference>
<dbReference type="PRINTS" id="PR00623">
    <property type="entry name" value="HISTONEH4"/>
</dbReference>
<name>A0ABC8THD9_9AQUA</name>
<sequence>MVHQSLLSGRGKGGNGLGKGGVKQSWKVLHDNIQGITKLAIFVENVIRDGVTYTEHAGRKTMMAMDVVYALTRQGMTARICWLGFLSQKSLAIKKMKIGVLLKPHIAFFFSFKVFGGFEAIL</sequence>
<evidence type="ECO:0000256" key="7">
    <source>
        <dbReference type="ARBA" id="ARBA00023269"/>
    </source>
</evidence>
<keyword evidence="11" id="KW-1185">Reference proteome</keyword>
<proteinExistence type="inferred from homology"/>
<evidence type="ECO:0000256" key="8">
    <source>
        <dbReference type="RuleBase" id="RU000528"/>
    </source>
</evidence>
<dbReference type="AlphaFoldDB" id="A0ABC8THD9"/>
<evidence type="ECO:0000313" key="11">
    <source>
        <dbReference type="Proteomes" id="UP001642360"/>
    </source>
</evidence>
<keyword evidence="4 8" id="KW-0158">Chromosome</keyword>
<dbReference type="SUPFAM" id="SSF47113">
    <property type="entry name" value="Histone-fold"/>
    <property type="match status" value="1"/>
</dbReference>
<evidence type="ECO:0000256" key="4">
    <source>
        <dbReference type="ARBA" id="ARBA00022454"/>
    </source>
</evidence>
<comment type="subunit">
    <text evidence="8">The nucleosome is a histone octamer containing two molecules each of H2A, H2B, H3 and H4 assembled in one H3-H4 heterotetramer and two H2A-H2B heterodimers. The octamer wraps approximately 147 bp of DNA.</text>
</comment>
<comment type="similarity">
    <text evidence="3 8">Belongs to the histone H4 family.</text>
</comment>
<accession>A0ABC8THD9</accession>
<dbReference type="EMBL" id="CAUOFW020005127">
    <property type="protein sequence ID" value="CAK9168663.1"/>
    <property type="molecule type" value="Genomic_DNA"/>
</dbReference>
<evidence type="ECO:0000256" key="6">
    <source>
        <dbReference type="ARBA" id="ARBA00023242"/>
    </source>
</evidence>
<evidence type="ECO:0000256" key="5">
    <source>
        <dbReference type="ARBA" id="ARBA00023125"/>
    </source>
</evidence>
<dbReference type="PANTHER" id="PTHR10484">
    <property type="entry name" value="HISTONE H4"/>
    <property type="match status" value="1"/>
</dbReference>
<dbReference type="InterPro" id="IPR009072">
    <property type="entry name" value="Histone-fold"/>
</dbReference>
<keyword evidence="5 8" id="KW-0238">DNA-binding</keyword>
<dbReference type="GO" id="GO:0005634">
    <property type="term" value="C:nucleus"/>
    <property type="evidence" value="ECO:0007669"/>
    <property type="project" value="UniProtKB-SubCell"/>
</dbReference>
<keyword evidence="6 8" id="KW-0539">Nucleus</keyword>
<evidence type="ECO:0000313" key="10">
    <source>
        <dbReference type="EMBL" id="CAK9168663.1"/>
    </source>
</evidence>
<dbReference type="SMART" id="SM00417">
    <property type="entry name" value="H4"/>
    <property type="match status" value="1"/>
</dbReference>
<gene>
    <name evidence="10" type="ORF">ILEXP_LOCUS38066</name>
</gene>
<evidence type="ECO:0000259" key="9">
    <source>
        <dbReference type="Pfam" id="PF15511"/>
    </source>
</evidence>
<dbReference type="GO" id="GO:0000786">
    <property type="term" value="C:nucleosome"/>
    <property type="evidence" value="ECO:0007669"/>
    <property type="project" value="UniProtKB-KW"/>
</dbReference>
<feature type="domain" description="CENP-T/Histone H4 histone fold" evidence="9">
    <location>
        <begin position="25"/>
        <end position="90"/>
    </location>
</feature>
<evidence type="ECO:0000256" key="1">
    <source>
        <dbReference type="ARBA" id="ARBA00004123"/>
    </source>
</evidence>
<organism evidence="10 11">
    <name type="scientific">Ilex paraguariensis</name>
    <name type="common">yerba mate</name>
    <dbReference type="NCBI Taxonomy" id="185542"/>
    <lineage>
        <taxon>Eukaryota</taxon>
        <taxon>Viridiplantae</taxon>
        <taxon>Streptophyta</taxon>
        <taxon>Embryophyta</taxon>
        <taxon>Tracheophyta</taxon>
        <taxon>Spermatophyta</taxon>
        <taxon>Magnoliopsida</taxon>
        <taxon>eudicotyledons</taxon>
        <taxon>Gunneridae</taxon>
        <taxon>Pentapetalae</taxon>
        <taxon>asterids</taxon>
        <taxon>campanulids</taxon>
        <taxon>Aquifoliales</taxon>
        <taxon>Aquifoliaceae</taxon>
        <taxon>Ilex</taxon>
    </lineage>
</organism>
<dbReference type="GO" id="GO:0003677">
    <property type="term" value="F:DNA binding"/>
    <property type="evidence" value="ECO:0007669"/>
    <property type="project" value="UniProtKB-KW"/>
</dbReference>
<comment type="function">
    <text evidence="8">Core component of nucleosome. Nucleosomes wrap and compact DNA into chromatin, limiting DNA accessibility to the cellular machineries which require DNA as a template. Histones thereby play a central role in transcription regulation, DNA repair, DNA replication and chromosomal stability. DNA accessibility is regulated via a complex set of post-translational modifications of histones, also called histone code, and nucleosome remodeling.</text>
</comment>
<comment type="subcellular location">
    <subcellularLocation>
        <location evidence="2">Chromosome</location>
    </subcellularLocation>
    <subcellularLocation>
        <location evidence="1">Nucleus</location>
    </subcellularLocation>
</comment>
<dbReference type="InterPro" id="IPR035425">
    <property type="entry name" value="CENP-T/H4_C"/>
</dbReference>
<evidence type="ECO:0000256" key="3">
    <source>
        <dbReference type="ARBA" id="ARBA00006564"/>
    </source>
</evidence>
<protein>
    <recommendedName>
        <fullName evidence="8">Histone H4</fullName>
    </recommendedName>
</protein>
<dbReference type="Gene3D" id="1.10.20.10">
    <property type="entry name" value="Histone, subunit A"/>
    <property type="match status" value="2"/>
</dbReference>
<reference evidence="10 11" key="1">
    <citation type="submission" date="2024-02" db="EMBL/GenBank/DDBJ databases">
        <authorList>
            <person name="Vignale AGUSTIN F."/>
            <person name="Sosa J E."/>
            <person name="Modenutti C."/>
        </authorList>
    </citation>
    <scope>NUCLEOTIDE SEQUENCE [LARGE SCALE GENOMIC DNA]</scope>
</reference>
<dbReference type="Pfam" id="PF15511">
    <property type="entry name" value="CENP-T_C"/>
    <property type="match status" value="1"/>
</dbReference>